<dbReference type="InterPro" id="IPR006656">
    <property type="entry name" value="Mopterin_OxRdtase"/>
</dbReference>
<dbReference type="InterPro" id="IPR054351">
    <property type="entry name" value="NADH_UbQ_OxRdtase_ferredoxin"/>
</dbReference>
<keyword evidence="5 10" id="KW-1278">Translocase</keyword>
<dbReference type="PROSITE" id="PS00641">
    <property type="entry name" value="COMPLEX1_75K_1"/>
    <property type="match status" value="1"/>
</dbReference>
<dbReference type="PROSITE" id="PS00643">
    <property type="entry name" value="COMPLEX1_75K_3"/>
    <property type="match status" value="1"/>
</dbReference>
<dbReference type="SMART" id="SM00929">
    <property type="entry name" value="NADH-G_4Fe-4S_3"/>
    <property type="match status" value="1"/>
</dbReference>
<dbReference type="PROSITE" id="PS51839">
    <property type="entry name" value="4FE4S_HC3"/>
    <property type="match status" value="1"/>
</dbReference>
<dbReference type="Gene3D" id="3.40.50.740">
    <property type="match status" value="1"/>
</dbReference>
<dbReference type="GO" id="GO:0048038">
    <property type="term" value="F:quinone binding"/>
    <property type="evidence" value="ECO:0007669"/>
    <property type="project" value="UniProtKB-UniRule"/>
</dbReference>
<dbReference type="InterPro" id="IPR001041">
    <property type="entry name" value="2Fe-2S_ferredoxin-type"/>
</dbReference>
<keyword evidence="8 10" id="KW-0520">NAD</keyword>
<dbReference type="SUPFAM" id="SSF54292">
    <property type="entry name" value="2Fe-2S ferredoxin-like"/>
    <property type="match status" value="1"/>
</dbReference>
<dbReference type="FunFam" id="3.30.70.20:FF:000002">
    <property type="entry name" value="NADH-ubiquinone oxidoreductase 75 kDa subunit"/>
    <property type="match status" value="1"/>
</dbReference>
<evidence type="ECO:0000313" key="15">
    <source>
        <dbReference type="Proteomes" id="UP000023755"/>
    </source>
</evidence>
<reference evidence="14 15" key="1">
    <citation type="submission" date="2014-03" db="EMBL/GenBank/DDBJ databases">
        <title>Sequencing and Comparison of Genomes and Transcriptome Profiles of Human Ehrlichiosis Agents.</title>
        <authorList>
            <person name="Lin M."/>
            <person name="Daugherty S.C."/>
            <person name="Nagaraj S."/>
            <person name="Cheng Z."/>
            <person name="Xiong Q."/>
            <person name="Lin F.-Y."/>
            <person name="Sengamalay N."/>
            <person name="Ott S."/>
            <person name="Godinez A."/>
            <person name="Tallon L.J."/>
            <person name="Sadzewicz L."/>
            <person name="Fraser C.M."/>
            <person name="Dunning Hotopp J.C."/>
            <person name="Rikihisa Y."/>
        </authorList>
    </citation>
    <scope>NUCLEOTIDE SEQUENCE [LARGE SCALE GENOMIC DNA]</scope>
    <source>
        <strain evidence="14 15">Oregon</strain>
    </source>
</reference>
<keyword evidence="10" id="KW-0001">2Fe-2S</keyword>
<dbReference type="GO" id="GO:0051537">
    <property type="term" value="F:2 iron, 2 sulfur cluster binding"/>
    <property type="evidence" value="ECO:0007669"/>
    <property type="project" value="UniProtKB-UniRule"/>
</dbReference>
<keyword evidence="6 10" id="KW-0408">Iron</keyword>
<dbReference type="GO" id="GO:0016020">
    <property type="term" value="C:membrane"/>
    <property type="evidence" value="ECO:0007669"/>
    <property type="project" value="InterPro"/>
</dbReference>
<dbReference type="InterPro" id="IPR036010">
    <property type="entry name" value="2Fe-2S_ferredoxin-like_sf"/>
</dbReference>
<keyword evidence="4 10" id="KW-0479">Metal-binding</keyword>
<evidence type="ECO:0000256" key="7">
    <source>
        <dbReference type="ARBA" id="ARBA00023014"/>
    </source>
</evidence>
<evidence type="ECO:0000256" key="10">
    <source>
        <dbReference type="RuleBase" id="RU003525"/>
    </source>
</evidence>
<sequence>MISVTINGKKLSVEPGYSVIQVCQMAGVEIPRFCYHERLKIAGNCRMCLVEIEGGPPKPIASCAMPVADGMVVHTDTPKIREAREGVMEFLLANHPLDCPICDQGGECDLQDQAMLYGKGVSRFPYQKRAVSRKDFGPLIATEMNRCILCSRCVRFLSDVAGVDELGMTGRGGDAEISTYIKKAISSEISGNIIDLCPVGALTSKPYAFTARSWELNKIDSVDVLDAVGSNIRVDVRGQSVMRILPRLNEEINEEWLSDKARFSYDGLRVQRLDRCYIRVNGKLEECTWDRALSEIVKRIDIVSREEIAAIAGNLIDVESAFLLKRMMDKLGVSKLECRQDGATYPVSDRSLYTFNSTISGIEKSDLCFLVGANLRVDAPLINARLRKRWLAGDYKVIGLGCGDVKHTFDVHDLGDSVSTLVDIKEGKHEDFLSLVGKSMNPMMIIGPDMLARPDASYVLFLLRSIAEQFSFIRDDCNNFSVLQRHSGTVGALDIGFHHQGGLSSVLCGDTKVVYLLGADECVDSIPEDAFVIYQGHHGDRGAGRADAILPGCSYVEKDAIYVNTEGRAQLAFRAIFPPGEAKDDREIIADLAQRLGVPFSKAGLPEIREKLRKLGPQFGHIGSAVKNSVTPYRFSGDSVFSSDKITLRRISFYMTDPISRASSTMAKCREEFDAFANNC</sequence>
<dbReference type="PROSITE" id="PS00642">
    <property type="entry name" value="COMPLEX1_75K_2"/>
    <property type="match status" value="1"/>
</dbReference>
<dbReference type="CDD" id="cd00207">
    <property type="entry name" value="fer2"/>
    <property type="match status" value="1"/>
</dbReference>
<feature type="domain" description="2Fe-2S ferredoxin-type" evidence="11">
    <location>
        <begin position="1"/>
        <end position="79"/>
    </location>
</feature>
<dbReference type="GO" id="GO:0016651">
    <property type="term" value="F:oxidoreductase activity, acting on NAD(P)H"/>
    <property type="evidence" value="ECO:0007669"/>
    <property type="project" value="InterPro"/>
</dbReference>
<dbReference type="GO" id="GO:0008137">
    <property type="term" value="F:NADH dehydrogenase (ubiquinone) activity"/>
    <property type="evidence" value="ECO:0007669"/>
    <property type="project" value="UniProtKB-UniRule"/>
</dbReference>
<evidence type="ECO:0000313" key="14">
    <source>
        <dbReference type="EMBL" id="AHX11029.1"/>
    </source>
</evidence>
<keyword evidence="3 10" id="KW-0004">4Fe-4S</keyword>
<dbReference type="EMBL" id="CP007481">
    <property type="protein sequence ID" value="AHX11029.1"/>
    <property type="molecule type" value="Genomic_DNA"/>
</dbReference>
<dbReference type="Gene3D" id="3.10.20.740">
    <property type="match status" value="1"/>
</dbReference>
<evidence type="ECO:0000256" key="3">
    <source>
        <dbReference type="ARBA" id="ARBA00022485"/>
    </source>
</evidence>
<comment type="similarity">
    <text evidence="2 10">Belongs to the complex I 75 kDa subunit family.</text>
</comment>
<dbReference type="PANTHER" id="PTHR43105:SF13">
    <property type="entry name" value="NADH-UBIQUINONE OXIDOREDUCTASE 75 KDA SUBUNIT, MITOCHONDRIAL"/>
    <property type="match status" value="1"/>
</dbReference>
<dbReference type="PROSITE" id="PS51669">
    <property type="entry name" value="4FE4S_MOW_BIS_MGD"/>
    <property type="match status" value="1"/>
</dbReference>
<dbReference type="Pfam" id="PF22117">
    <property type="entry name" value="Fer4_Nqo3"/>
    <property type="match status" value="1"/>
</dbReference>
<dbReference type="EC" id="7.1.1.-" evidence="10"/>
<comment type="function">
    <text evidence="10">NDH-1 shuttles electrons from NADH, via FMN and iron-sulfur (Fe-S) centers, to quinones in the respiratory chain. Couples the redox reaction to proton translocation (for every two electrons transferred, four hydrogen ions are translocated across the cytoplasmic membrane), and thus conserves the redox energy in a proton gradient.</text>
</comment>
<dbReference type="GO" id="GO:0042773">
    <property type="term" value="P:ATP synthesis coupled electron transport"/>
    <property type="evidence" value="ECO:0007669"/>
    <property type="project" value="InterPro"/>
</dbReference>
<name>X5HJ08_9RICK</name>
<comment type="catalytic activity">
    <reaction evidence="9 10">
        <text>a quinone + NADH + 5 H(+)(in) = a quinol + NAD(+) + 4 H(+)(out)</text>
        <dbReference type="Rhea" id="RHEA:57888"/>
        <dbReference type="ChEBI" id="CHEBI:15378"/>
        <dbReference type="ChEBI" id="CHEBI:24646"/>
        <dbReference type="ChEBI" id="CHEBI:57540"/>
        <dbReference type="ChEBI" id="CHEBI:57945"/>
        <dbReference type="ChEBI" id="CHEBI:132124"/>
    </reaction>
</comment>
<dbReference type="KEGG" id="nhm:NHE_0055"/>
<dbReference type="InterPro" id="IPR006963">
    <property type="entry name" value="Mopterin_OxRdtase_4Fe-4S_dom"/>
</dbReference>
<dbReference type="Pfam" id="PF00384">
    <property type="entry name" value="Molybdopterin"/>
    <property type="match status" value="1"/>
</dbReference>
<organism evidence="14 15">
    <name type="scientific">Neorickettsia helminthoeca str. Oregon</name>
    <dbReference type="NCBI Taxonomy" id="1286528"/>
    <lineage>
        <taxon>Bacteria</taxon>
        <taxon>Pseudomonadati</taxon>
        <taxon>Pseudomonadota</taxon>
        <taxon>Alphaproteobacteria</taxon>
        <taxon>Rickettsiales</taxon>
        <taxon>Anaplasmataceae</taxon>
        <taxon>Neorickettsia</taxon>
    </lineage>
</organism>
<comment type="cofactor">
    <cofactor evidence="10">
        <name>[2Fe-2S] cluster</name>
        <dbReference type="ChEBI" id="CHEBI:190135"/>
    </cofactor>
    <text evidence="10">Binds 1 [2Fe-2S] cluster per subunit.</text>
</comment>
<dbReference type="Gene3D" id="3.30.70.20">
    <property type="match status" value="1"/>
</dbReference>
<dbReference type="SUPFAM" id="SSF54862">
    <property type="entry name" value="4Fe-4S ferredoxins"/>
    <property type="match status" value="1"/>
</dbReference>
<dbReference type="InterPro" id="IPR050123">
    <property type="entry name" value="Prok_molybdopt-oxidoreductase"/>
</dbReference>
<dbReference type="InterPro" id="IPR015405">
    <property type="entry name" value="NDUFS1-like_C"/>
</dbReference>
<evidence type="ECO:0000259" key="11">
    <source>
        <dbReference type="PROSITE" id="PS51085"/>
    </source>
</evidence>
<dbReference type="SUPFAM" id="SSF53706">
    <property type="entry name" value="Formate dehydrogenase/DMSO reductase, domains 1-3"/>
    <property type="match status" value="1"/>
</dbReference>
<keyword evidence="10" id="KW-0874">Quinone</keyword>
<evidence type="ECO:0000256" key="2">
    <source>
        <dbReference type="ARBA" id="ARBA00005404"/>
    </source>
</evidence>
<dbReference type="PROSITE" id="PS51085">
    <property type="entry name" value="2FE2S_FER_2"/>
    <property type="match status" value="1"/>
</dbReference>
<dbReference type="FunFam" id="3.10.20.740:FF:000001">
    <property type="entry name" value="NADH-quinone oxidoreductase subunit G"/>
    <property type="match status" value="1"/>
</dbReference>
<evidence type="ECO:0000259" key="12">
    <source>
        <dbReference type="PROSITE" id="PS51669"/>
    </source>
</evidence>
<keyword evidence="7 10" id="KW-0411">Iron-sulfur</keyword>
<dbReference type="GO" id="GO:0051539">
    <property type="term" value="F:4 iron, 4 sulfur cluster binding"/>
    <property type="evidence" value="ECO:0007669"/>
    <property type="project" value="UniProtKB-KW"/>
</dbReference>
<dbReference type="InterPro" id="IPR019574">
    <property type="entry name" value="NADH_UbQ_OxRdtase_Gsu_4Fe4S-bd"/>
</dbReference>
<feature type="domain" description="4Fe-4S Mo/W bis-MGD-type" evidence="12">
    <location>
        <begin position="216"/>
        <end position="272"/>
    </location>
</feature>
<evidence type="ECO:0000256" key="4">
    <source>
        <dbReference type="ARBA" id="ARBA00022723"/>
    </source>
</evidence>
<dbReference type="Gene3D" id="3.30.200.210">
    <property type="match status" value="1"/>
</dbReference>
<feature type="domain" description="4Fe-4S His(Cys)3-ligated-type" evidence="13">
    <location>
        <begin position="79"/>
        <end position="118"/>
    </location>
</feature>
<evidence type="ECO:0000256" key="1">
    <source>
        <dbReference type="ARBA" id="ARBA00001966"/>
    </source>
</evidence>
<dbReference type="PANTHER" id="PTHR43105">
    <property type="entry name" value="RESPIRATORY NITRATE REDUCTASE"/>
    <property type="match status" value="1"/>
</dbReference>
<dbReference type="Pfam" id="PF22151">
    <property type="entry name" value="Fer4_NDSU1"/>
    <property type="match status" value="1"/>
</dbReference>
<evidence type="ECO:0000259" key="13">
    <source>
        <dbReference type="PROSITE" id="PS51839"/>
    </source>
</evidence>
<dbReference type="Pfam" id="PF09326">
    <property type="entry name" value="NADH_dhqG_C"/>
    <property type="match status" value="1"/>
</dbReference>
<dbReference type="RefSeq" id="WP_038558717.1">
    <property type="nucleotide sequence ID" value="NZ_CP007481.1"/>
</dbReference>
<dbReference type="InterPro" id="IPR000283">
    <property type="entry name" value="NADH_UbQ_OxRdtase_75kDa_su_CS"/>
</dbReference>
<dbReference type="AlphaFoldDB" id="X5HJ08"/>
<accession>X5HJ08</accession>
<dbReference type="InterPro" id="IPR010228">
    <property type="entry name" value="NADH_UbQ_OxRdtase_Gsu"/>
</dbReference>
<dbReference type="Proteomes" id="UP000023755">
    <property type="component" value="Chromosome"/>
</dbReference>
<protein>
    <recommendedName>
        <fullName evidence="10">NADH-quinone oxidoreductase</fullName>
        <ecNumber evidence="10">7.1.1.-</ecNumber>
    </recommendedName>
</protein>
<dbReference type="OrthoDB" id="9803192at2"/>
<proteinExistence type="inferred from homology"/>
<evidence type="ECO:0000256" key="5">
    <source>
        <dbReference type="ARBA" id="ARBA00022967"/>
    </source>
</evidence>
<dbReference type="Pfam" id="PF10588">
    <property type="entry name" value="NADH-G_4Fe-4S_3"/>
    <property type="match status" value="1"/>
</dbReference>
<dbReference type="STRING" id="1286528.NHE_0055"/>
<dbReference type="Pfam" id="PF13510">
    <property type="entry name" value="Fer2_4"/>
    <property type="match status" value="1"/>
</dbReference>
<evidence type="ECO:0000256" key="6">
    <source>
        <dbReference type="ARBA" id="ARBA00023004"/>
    </source>
</evidence>
<dbReference type="GO" id="GO:0046872">
    <property type="term" value="F:metal ion binding"/>
    <property type="evidence" value="ECO:0007669"/>
    <property type="project" value="UniProtKB-UniRule"/>
</dbReference>
<dbReference type="FunFam" id="3.30.200.210:FF:000002">
    <property type="entry name" value="NADH-ubiquinone oxidoreductase 75 kDa subunit"/>
    <property type="match status" value="1"/>
</dbReference>
<gene>
    <name evidence="14" type="primary">nuoG</name>
    <name evidence="14" type="ORF">NHE_0055</name>
</gene>
<keyword evidence="14" id="KW-0560">Oxidoreductase</keyword>
<dbReference type="NCBIfam" id="TIGR01973">
    <property type="entry name" value="NuoG"/>
    <property type="match status" value="1"/>
</dbReference>
<evidence type="ECO:0000256" key="8">
    <source>
        <dbReference type="ARBA" id="ARBA00023027"/>
    </source>
</evidence>
<comment type="cofactor">
    <cofactor evidence="1 10">
        <name>[4Fe-4S] cluster</name>
        <dbReference type="ChEBI" id="CHEBI:49883"/>
    </cofactor>
</comment>
<keyword evidence="15" id="KW-1185">Reference proteome</keyword>
<dbReference type="HOGENOM" id="CLU_000422_11_6_5"/>
<evidence type="ECO:0000256" key="9">
    <source>
        <dbReference type="ARBA" id="ARBA00047712"/>
    </source>
</evidence>